<name>A0A927IE85_9ACTN</name>
<feature type="region of interest" description="Disordered" evidence="1">
    <location>
        <begin position="153"/>
        <end position="192"/>
    </location>
</feature>
<dbReference type="Gene3D" id="1.20.120.450">
    <property type="entry name" value="dinb family like domain"/>
    <property type="match status" value="1"/>
</dbReference>
<dbReference type="EMBL" id="JACXYU010000012">
    <property type="protein sequence ID" value="MBD3933917.1"/>
    <property type="molecule type" value="Genomic_DNA"/>
</dbReference>
<dbReference type="Proteomes" id="UP000632289">
    <property type="component" value="Unassembled WGS sequence"/>
</dbReference>
<evidence type="ECO:0000313" key="3">
    <source>
        <dbReference type="EMBL" id="MBD3933917.1"/>
    </source>
</evidence>
<reference evidence="3" key="1">
    <citation type="submission" date="2020-09" db="EMBL/GenBank/DDBJ databases">
        <title>Secondary metabolite and genome analysis of marine Streptomyces chumphonensis KK1-2T.</title>
        <authorList>
            <person name="Phongsopitanun W."/>
            <person name="Kanchanasin P."/>
            <person name="Pittayakhajonwut P."/>
            <person name="Suwanborirux K."/>
            <person name="Tanasupawat S."/>
        </authorList>
    </citation>
    <scope>NUCLEOTIDE SEQUENCE</scope>
    <source>
        <strain evidence="3">KK1-2</strain>
    </source>
</reference>
<dbReference type="NCBIfam" id="TIGR03083">
    <property type="entry name" value="maleylpyruvate isomerase family mycothiol-dependent enzyme"/>
    <property type="match status" value="1"/>
</dbReference>
<gene>
    <name evidence="3" type="ORF">IF129_20445</name>
</gene>
<comment type="caution">
    <text evidence="3">The sequence shown here is derived from an EMBL/GenBank/DDBJ whole genome shotgun (WGS) entry which is preliminary data.</text>
</comment>
<dbReference type="AlphaFoldDB" id="A0A927IE85"/>
<dbReference type="InterPro" id="IPR034660">
    <property type="entry name" value="DinB/YfiT-like"/>
</dbReference>
<accession>A0A927IE85</accession>
<protein>
    <submittedName>
        <fullName evidence="3">TIGR03086 family protein</fullName>
    </submittedName>
</protein>
<evidence type="ECO:0000259" key="2">
    <source>
        <dbReference type="Pfam" id="PF11716"/>
    </source>
</evidence>
<dbReference type="InterPro" id="IPR024344">
    <property type="entry name" value="MDMPI_metal-binding"/>
</dbReference>
<dbReference type="NCBIfam" id="TIGR03086">
    <property type="entry name" value="TIGR03086 family metal-binding protein"/>
    <property type="match status" value="1"/>
</dbReference>
<dbReference type="GO" id="GO:0046872">
    <property type="term" value="F:metal ion binding"/>
    <property type="evidence" value="ECO:0007669"/>
    <property type="project" value="InterPro"/>
</dbReference>
<proteinExistence type="predicted"/>
<dbReference type="Pfam" id="PF11716">
    <property type="entry name" value="MDMPI_N"/>
    <property type="match status" value="1"/>
</dbReference>
<feature type="compositionally biased region" description="Basic and acidic residues" evidence="1">
    <location>
        <begin position="183"/>
        <end position="192"/>
    </location>
</feature>
<evidence type="ECO:0000313" key="4">
    <source>
        <dbReference type="Proteomes" id="UP000632289"/>
    </source>
</evidence>
<evidence type="ECO:0000256" key="1">
    <source>
        <dbReference type="SAM" id="MobiDB-lite"/>
    </source>
</evidence>
<dbReference type="InterPro" id="IPR017520">
    <property type="entry name" value="CHP03086"/>
</dbReference>
<dbReference type="InterPro" id="IPR017517">
    <property type="entry name" value="Maleyloyr_isom"/>
</dbReference>
<keyword evidence="4" id="KW-1185">Reference proteome</keyword>
<organism evidence="3 4">
    <name type="scientific">Streptomyces chumphonensis</name>
    <dbReference type="NCBI Taxonomy" id="1214925"/>
    <lineage>
        <taxon>Bacteria</taxon>
        <taxon>Bacillati</taxon>
        <taxon>Actinomycetota</taxon>
        <taxon>Actinomycetes</taxon>
        <taxon>Kitasatosporales</taxon>
        <taxon>Streptomycetaceae</taxon>
        <taxon>Streptomyces</taxon>
    </lineage>
</organism>
<dbReference type="SUPFAM" id="SSF109854">
    <property type="entry name" value="DinB/YfiT-like putative metalloenzymes"/>
    <property type="match status" value="1"/>
</dbReference>
<feature type="domain" description="Mycothiol-dependent maleylpyruvate isomerase metal-binding" evidence="2">
    <location>
        <begin position="7"/>
        <end position="128"/>
    </location>
</feature>
<sequence length="192" mass="20101">MTDLGPAASGVEALLPAVDDTRLGDPTPCRDYAVSTLLQHLVELTAAFRDAADKRFTPLTDSGPDPLATPLVADWRVRLPRRLRELAAAFGHPAAWEGRTRAGGVDLTGEEAGYVALGELVLHGWDLAVATGQPYQADPDAVAASVGLLESFGPGTEEGPFGPPLPVPDGASPLERALALSGRDPHWAPADR</sequence>